<sequence length="49" mass="5828">MAAKLRPKAMKVFGTFKNRKNKKKKRKKSRFFKTGRECRQKKNTGSESH</sequence>
<evidence type="ECO:0000313" key="3">
    <source>
        <dbReference type="Proteomes" id="UP000037122"/>
    </source>
</evidence>
<evidence type="ECO:0000313" key="2">
    <source>
        <dbReference type="EMBL" id="KND96246.1"/>
    </source>
</evidence>
<feature type="compositionally biased region" description="Basic residues" evidence="1">
    <location>
        <begin position="17"/>
        <end position="33"/>
    </location>
</feature>
<accession>A0A0L0NQ21</accession>
<gene>
    <name evidence="2" type="ORF">QG37_07373</name>
</gene>
<feature type="region of interest" description="Disordered" evidence="1">
    <location>
        <begin position="1"/>
        <end position="49"/>
    </location>
</feature>
<reference evidence="3" key="1">
    <citation type="journal article" date="2015" name="BMC Genomics">
        <title>Draft genome of a commonly misdiagnosed multidrug resistant pathogen Candida auris.</title>
        <authorList>
            <person name="Chatterjee S."/>
            <person name="Alampalli S.V."/>
            <person name="Nageshan R.K."/>
            <person name="Chettiar S.T."/>
            <person name="Joshi S."/>
            <person name="Tatu U.S."/>
        </authorList>
    </citation>
    <scope>NUCLEOTIDE SEQUENCE [LARGE SCALE GENOMIC DNA]</scope>
    <source>
        <strain evidence="3">6684</strain>
    </source>
</reference>
<comment type="caution">
    <text evidence="2">The sequence shown here is derived from an EMBL/GenBank/DDBJ whole genome shotgun (WGS) entry which is preliminary data.</text>
</comment>
<name>A0A0L0NQ21_CANAR</name>
<proteinExistence type="predicted"/>
<organism evidence="2 3">
    <name type="scientific">Candidozyma auris</name>
    <name type="common">Yeast</name>
    <name type="synonym">Candida auris</name>
    <dbReference type="NCBI Taxonomy" id="498019"/>
    <lineage>
        <taxon>Eukaryota</taxon>
        <taxon>Fungi</taxon>
        <taxon>Dikarya</taxon>
        <taxon>Ascomycota</taxon>
        <taxon>Saccharomycotina</taxon>
        <taxon>Pichiomycetes</taxon>
        <taxon>Metschnikowiaceae</taxon>
        <taxon>Candidozyma</taxon>
    </lineage>
</organism>
<protein>
    <submittedName>
        <fullName evidence="2">Uncharacterized protein</fullName>
    </submittedName>
</protein>
<dbReference type="EMBL" id="LGST01000057">
    <property type="protein sequence ID" value="KND96246.1"/>
    <property type="molecule type" value="Genomic_DNA"/>
</dbReference>
<evidence type="ECO:0000256" key="1">
    <source>
        <dbReference type="SAM" id="MobiDB-lite"/>
    </source>
</evidence>
<dbReference type="Proteomes" id="UP000037122">
    <property type="component" value="Unassembled WGS sequence"/>
</dbReference>
<dbReference type="AlphaFoldDB" id="A0A0L0NQ21"/>